<comment type="catalytic activity">
    <reaction evidence="10">
        <text>D-threo-isocitrate + NADP(+) = 2-oxoglutarate + CO2 + NADPH</text>
        <dbReference type="Rhea" id="RHEA:19629"/>
        <dbReference type="ChEBI" id="CHEBI:15562"/>
        <dbReference type="ChEBI" id="CHEBI:16526"/>
        <dbReference type="ChEBI" id="CHEBI:16810"/>
        <dbReference type="ChEBI" id="CHEBI:57783"/>
        <dbReference type="ChEBI" id="CHEBI:58349"/>
        <dbReference type="EC" id="1.1.1.42"/>
    </reaction>
</comment>
<feature type="binding site" evidence="13">
    <location>
        <position position="289"/>
    </location>
    <ligand>
        <name>Mn(2+)</name>
        <dbReference type="ChEBI" id="CHEBI:29035"/>
    </ligand>
</feature>
<dbReference type="PROSITE" id="PS00470">
    <property type="entry name" value="IDH_IMDH"/>
    <property type="match status" value="1"/>
</dbReference>
<proteinExistence type="inferred from homology"/>
<dbReference type="Gene3D" id="3.40.718.10">
    <property type="entry name" value="Isopropylmalate Dehydrogenase"/>
    <property type="match status" value="1"/>
</dbReference>
<dbReference type="GO" id="GO:0004450">
    <property type="term" value="F:isocitrate dehydrogenase (NADP+) activity"/>
    <property type="evidence" value="ECO:0007669"/>
    <property type="project" value="UniProtKB-EC"/>
</dbReference>
<evidence type="ECO:0000256" key="8">
    <source>
        <dbReference type="ARBA" id="ARBA00023002"/>
    </source>
</evidence>
<keyword evidence="9 10" id="KW-0464">Manganese</keyword>
<comment type="similarity">
    <text evidence="2 10">Belongs to the isocitrate and isopropylmalate dehydrogenases family.</text>
</comment>
<feature type="binding site" evidence="12">
    <location>
        <position position="149"/>
    </location>
    <ligand>
        <name>D-threo-isocitrate</name>
        <dbReference type="ChEBI" id="CHEBI:15562"/>
    </ligand>
</feature>
<feature type="binding site" evidence="13">
    <location>
        <position position="266"/>
    </location>
    <ligand>
        <name>Mn(2+)</name>
        <dbReference type="ChEBI" id="CHEBI:29035"/>
    </ligand>
</feature>
<evidence type="ECO:0000256" key="4">
    <source>
        <dbReference type="ARBA" id="ARBA00022532"/>
    </source>
</evidence>
<dbReference type="Pfam" id="PF00180">
    <property type="entry name" value="Iso_dh"/>
    <property type="match status" value="1"/>
</dbReference>
<dbReference type="InterPro" id="IPR004790">
    <property type="entry name" value="Isocitrate_DH_NADP"/>
</dbReference>
<dbReference type="PIRSF" id="PIRSF000108">
    <property type="entry name" value="IDH_NADP"/>
    <property type="match status" value="1"/>
</dbReference>
<comment type="cofactor">
    <cofactor evidence="10 13">
        <name>Mg(2+)</name>
        <dbReference type="ChEBI" id="CHEBI:18420"/>
    </cofactor>
    <cofactor evidence="10 13">
        <name>Mn(2+)</name>
        <dbReference type="ChEBI" id="CHEBI:29035"/>
    </cofactor>
    <text evidence="10 13">Binds 1 Mg(2+) or Mn(2+) ion per subunit.</text>
</comment>
<evidence type="ECO:0000313" key="16">
    <source>
        <dbReference type="Proteomes" id="UP001516400"/>
    </source>
</evidence>
<feature type="binding site" evidence="12">
    <location>
        <position position="126"/>
    </location>
    <ligand>
        <name>D-threo-isocitrate</name>
        <dbReference type="ChEBI" id="CHEBI:15562"/>
    </ligand>
</feature>
<feature type="site" description="Critical for catalysis" evidence="11">
    <location>
        <position position="156"/>
    </location>
</feature>
<feature type="binding site" evidence="12">
    <location>
        <begin position="111"/>
        <end position="117"/>
    </location>
    <ligand>
        <name>D-threo-isocitrate</name>
        <dbReference type="ChEBI" id="CHEBI:15562"/>
    </ligand>
</feature>
<dbReference type="InterPro" id="IPR024084">
    <property type="entry name" value="IsoPropMal-DH-like_dom"/>
</dbReference>
<keyword evidence="4 10" id="KW-0816">Tricarboxylic acid cycle</keyword>
<evidence type="ECO:0000313" key="15">
    <source>
        <dbReference type="EMBL" id="KAL3269380.1"/>
    </source>
</evidence>
<gene>
    <name evidence="15" type="ORF">HHI36_008450</name>
</gene>
<comment type="caution">
    <text evidence="15">The sequence shown here is derived from an EMBL/GenBank/DDBJ whole genome shotgun (WGS) entry which is preliminary data.</text>
</comment>
<keyword evidence="6 10" id="KW-0460">Magnesium</keyword>
<keyword evidence="3" id="KW-0329">Glyoxylate bypass</keyword>
<dbReference type="PANTHER" id="PTHR11822">
    <property type="entry name" value="NADP-SPECIFIC ISOCITRATE DEHYDROGENASE"/>
    <property type="match status" value="1"/>
</dbReference>
<accession>A0ABD2MSL2</accession>
<protein>
    <recommendedName>
        <fullName evidence="10">Isocitrate dehydrogenase [NADP]</fullName>
        <ecNumber evidence="10">1.1.1.42</ecNumber>
    </recommendedName>
</protein>
<evidence type="ECO:0000256" key="2">
    <source>
        <dbReference type="ARBA" id="ARBA00007769"/>
    </source>
</evidence>
<dbReference type="EC" id="1.1.1.42" evidence="10"/>
<evidence type="ECO:0000256" key="12">
    <source>
        <dbReference type="PIRSR" id="PIRSR000108-2"/>
    </source>
</evidence>
<evidence type="ECO:0000256" key="9">
    <source>
        <dbReference type="ARBA" id="ARBA00023211"/>
    </source>
</evidence>
<feature type="domain" description="Isopropylmalate dehydrogenase-like" evidence="14">
    <location>
        <begin position="26"/>
        <end position="414"/>
    </location>
</feature>
<dbReference type="NCBIfam" id="TIGR00127">
    <property type="entry name" value="nadp_idh_euk"/>
    <property type="match status" value="1"/>
</dbReference>
<dbReference type="PANTHER" id="PTHR11822:SF21">
    <property type="entry name" value="ISOCITRATE DEHYDROGENASE [NADP], MITOCHONDRIAL"/>
    <property type="match status" value="1"/>
</dbReference>
<reference evidence="15 16" key="1">
    <citation type="journal article" date="2021" name="BMC Biol.">
        <title>Horizontally acquired antibacterial genes associated with adaptive radiation of ladybird beetles.</title>
        <authorList>
            <person name="Li H.S."/>
            <person name="Tang X.F."/>
            <person name="Huang Y.H."/>
            <person name="Xu Z.Y."/>
            <person name="Chen M.L."/>
            <person name="Du X.Y."/>
            <person name="Qiu B.Y."/>
            <person name="Chen P.T."/>
            <person name="Zhang W."/>
            <person name="Slipinski A."/>
            <person name="Escalona H.E."/>
            <person name="Waterhouse R.M."/>
            <person name="Zwick A."/>
            <person name="Pang H."/>
        </authorList>
    </citation>
    <scope>NUCLEOTIDE SEQUENCE [LARGE SCALE GENOMIC DNA]</scope>
    <source>
        <strain evidence="15">SYSU2018</strain>
    </source>
</reference>
<dbReference type="GO" id="GO:0006099">
    <property type="term" value="P:tricarboxylic acid cycle"/>
    <property type="evidence" value="ECO:0007669"/>
    <property type="project" value="UniProtKB-KW"/>
</dbReference>
<evidence type="ECO:0000256" key="5">
    <source>
        <dbReference type="ARBA" id="ARBA00022723"/>
    </source>
</evidence>
<dbReference type="EMBL" id="JABFTP020000021">
    <property type="protein sequence ID" value="KAL3269380.1"/>
    <property type="molecule type" value="Genomic_DNA"/>
</dbReference>
<dbReference type="GO" id="GO:0046872">
    <property type="term" value="F:metal ion binding"/>
    <property type="evidence" value="ECO:0007669"/>
    <property type="project" value="UniProtKB-KW"/>
</dbReference>
<feature type="site" description="Critical for catalysis" evidence="11">
    <location>
        <position position="226"/>
    </location>
</feature>
<comment type="cofactor">
    <cofactor evidence="1">
        <name>Mn(2+)</name>
        <dbReference type="ChEBI" id="CHEBI:29035"/>
    </cofactor>
</comment>
<name>A0ABD2MSL2_9CUCU</name>
<keyword evidence="8 10" id="KW-0560">Oxidoreductase</keyword>
<sequence length="422" mass="47638">MIAGYARRLPNCRNYATNRKIIVQNPIVEIDGDEMTRLIFNTIKEKLILPFLELKRDYYDCSLINRNKTENQVSKDAAAAILKYNVGIKCSTITPGPEHIKEYNLSSLWPSPNGMLRNALNGTQFRESVICKNVKKYVPGWKKPIVMARHPFGDQYGGTNITVPRGSQLSINLKNENVEENIKVFNYKAKGVAMMTFNTEDSVRAFATSCFRMALERKYPLFFASKSTLLKEYDKLFDEVFQDIYNKHYKQQFEEAGISFEIRLIDDMAAQAIKSKGGFVWALKSYDGDVLSDVVGQGFGSMGLMIHSIISHDGKTVLTEPAHGTVTRHYRQHQEGKTTSTNPISSIFAWSRGLKHRALLDNNEELLNFTKSLESSTIKTVESGWFTKDLAACIKGEGFTDSDYLSTTGFINAVSAHLIQNK</sequence>
<evidence type="ECO:0000256" key="7">
    <source>
        <dbReference type="ARBA" id="ARBA00022857"/>
    </source>
</evidence>
<dbReference type="GO" id="GO:0006097">
    <property type="term" value="P:glyoxylate cycle"/>
    <property type="evidence" value="ECO:0007669"/>
    <property type="project" value="UniProtKB-KW"/>
</dbReference>
<dbReference type="Proteomes" id="UP001516400">
    <property type="component" value="Unassembled WGS sequence"/>
</dbReference>
<dbReference type="SMART" id="SM01329">
    <property type="entry name" value="Iso_dh"/>
    <property type="match status" value="1"/>
</dbReference>
<evidence type="ECO:0000256" key="6">
    <source>
        <dbReference type="ARBA" id="ARBA00022842"/>
    </source>
</evidence>
<dbReference type="NCBIfam" id="NF006156">
    <property type="entry name" value="PRK08299.1"/>
    <property type="match status" value="1"/>
</dbReference>
<evidence type="ECO:0000256" key="11">
    <source>
        <dbReference type="PIRSR" id="PIRSR000108-1"/>
    </source>
</evidence>
<evidence type="ECO:0000256" key="3">
    <source>
        <dbReference type="ARBA" id="ARBA00022435"/>
    </source>
</evidence>
<dbReference type="AlphaFoldDB" id="A0ABD2MSL2"/>
<evidence type="ECO:0000259" key="14">
    <source>
        <dbReference type="SMART" id="SM01329"/>
    </source>
</evidence>
<evidence type="ECO:0000256" key="13">
    <source>
        <dbReference type="PIRSR" id="PIRSR000108-3"/>
    </source>
</evidence>
<feature type="binding site" evidence="12">
    <location>
        <position position="94"/>
    </location>
    <ligand>
        <name>D-threo-isocitrate</name>
        <dbReference type="ChEBI" id="CHEBI:15562"/>
    </ligand>
</feature>
<keyword evidence="16" id="KW-1185">Reference proteome</keyword>
<evidence type="ECO:0000256" key="1">
    <source>
        <dbReference type="ARBA" id="ARBA00001936"/>
    </source>
</evidence>
<dbReference type="SUPFAM" id="SSF53659">
    <property type="entry name" value="Isocitrate/Isopropylmalate dehydrogenase-like"/>
    <property type="match status" value="1"/>
</dbReference>
<evidence type="ECO:0000256" key="10">
    <source>
        <dbReference type="PIRNR" id="PIRNR000108"/>
    </source>
</evidence>
<organism evidence="15 16">
    <name type="scientific">Cryptolaemus montrouzieri</name>
    <dbReference type="NCBI Taxonomy" id="559131"/>
    <lineage>
        <taxon>Eukaryota</taxon>
        <taxon>Metazoa</taxon>
        <taxon>Ecdysozoa</taxon>
        <taxon>Arthropoda</taxon>
        <taxon>Hexapoda</taxon>
        <taxon>Insecta</taxon>
        <taxon>Pterygota</taxon>
        <taxon>Neoptera</taxon>
        <taxon>Endopterygota</taxon>
        <taxon>Coleoptera</taxon>
        <taxon>Polyphaga</taxon>
        <taxon>Cucujiformia</taxon>
        <taxon>Coccinelloidea</taxon>
        <taxon>Coccinellidae</taxon>
        <taxon>Scymninae</taxon>
        <taxon>Scymnini</taxon>
        <taxon>Cryptolaemus</taxon>
    </lineage>
</organism>
<keyword evidence="5 10" id="KW-0479">Metal-binding</keyword>
<dbReference type="InterPro" id="IPR019818">
    <property type="entry name" value="IsoCit/isopropylmalate_DH_CS"/>
</dbReference>
<keyword evidence="7 10" id="KW-0521">NADP</keyword>